<proteinExistence type="predicted"/>
<dbReference type="EMBL" id="ANAH02000007">
    <property type="protein sequence ID" value="EPX62304.1"/>
    <property type="molecule type" value="Genomic_DNA"/>
</dbReference>
<keyword evidence="2" id="KW-1185">Reference proteome</keyword>
<comment type="caution">
    <text evidence="1">The sequence shown here is derived from an EMBL/GenBank/DDBJ whole genome shotgun (WGS) entry which is preliminary data.</text>
</comment>
<evidence type="ECO:0000313" key="1">
    <source>
        <dbReference type="EMBL" id="EPX62304.1"/>
    </source>
</evidence>
<reference evidence="1" key="1">
    <citation type="submission" date="2013-05" db="EMBL/GenBank/DDBJ databases">
        <title>Genome assembly of Cystobacter fuscus DSM 2262.</title>
        <authorList>
            <person name="Sharma G."/>
            <person name="Khatri I."/>
            <person name="Kaur C."/>
            <person name="Mayilraj S."/>
            <person name="Subramanian S."/>
        </authorList>
    </citation>
    <scope>NUCLEOTIDE SEQUENCE [LARGE SCALE GENOMIC DNA]</scope>
    <source>
        <strain evidence="1">DSM 2262</strain>
    </source>
</reference>
<gene>
    <name evidence="1" type="ORF">D187_008491</name>
</gene>
<dbReference type="Proteomes" id="UP000011682">
    <property type="component" value="Unassembled WGS sequence"/>
</dbReference>
<protein>
    <submittedName>
        <fullName evidence="1">Uncharacterized protein</fullName>
    </submittedName>
</protein>
<accession>S9QLZ2</accession>
<dbReference type="AlphaFoldDB" id="S9QLZ2"/>
<organism evidence="1 2">
    <name type="scientific">Cystobacter fuscus (strain ATCC 25194 / DSM 2262 / NBRC 100088 / M29)</name>
    <dbReference type="NCBI Taxonomy" id="1242864"/>
    <lineage>
        <taxon>Bacteria</taxon>
        <taxon>Pseudomonadati</taxon>
        <taxon>Myxococcota</taxon>
        <taxon>Myxococcia</taxon>
        <taxon>Myxococcales</taxon>
        <taxon>Cystobacterineae</taxon>
        <taxon>Archangiaceae</taxon>
        <taxon>Cystobacter</taxon>
    </lineage>
</organism>
<name>S9QLZ2_CYSF2</name>
<evidence type="ECO:0000313" key="2">
    <source>
        <dbReference type="Proteomes" id="UP000011682"/>
    </source>
</evidence>
<sequence>MAVFSVPGDRFNLEASNAKQHEVVHEWTVGCLAWRLAVGRLWSVWRRFR</sequence>